<dbReference type="AlphaFoldDB" id="A0A5E7VU30"/>
<dbReference type="OrthoDB" id="8638465at2"/>
<dbReference type="RefSeq" id="WP_150788214.1">
    <property type="nucleotide sequence ID" value="NZ_CABVJF010000040.1"/>
</dbReference>
<dbReference type="Proteomes" id="UP000381378">
    <property type="component" value="Unassembled WGS sequence"/>
</dbReference>
<organism evidence="1 2">
    <name type="scientific">Pseudomonas fluorescens</name>
    <dbReference type="NCBI Taxonomy" id="294"/>
    <lineage>
        <taxon>Bacteria</taxon>
        <taxon>Pseudomonadati</taxon>
        <taxon>Pseudomonadota</taxon>
        <taxon>Gammaproteobacteria</taxon>
        <taxon>Pseudomonadales</taxon>
        <taxon>Pseudomonadaceae</taxon>
        <taxon>Pseudomonas</taxon>
    </lineage>
</organism>
<name>A0A5E7VU30_PSEFL</name>
<gene>
    <name evidence="1" type="ORF">PS928_06355</name>
</gene>
<protein>
    <submittedName>
        <fullName evidence="1">Uncharacterized protein</fullName>
    </submittedName>
</protein>
<evidence type="ECO:0000313" key="1">
    <source>
        <dbReference type="EMBL" id="VVQ26096.1"/>
    </source>
</evidence>
<evidence type="ECO:0000313" key="2">
    <source>
        <dbReference type="Proteomes" id="UP000381378"/>
    </source>
</evidence>
<sequence>MDEIEILSLSPGGRYRVEAAVWEAGNSHWVYLPHIIDTEQDTCLFKFADRRWSLDRDTWLSATLLEVMLRKYPGDRMGTGVRVVIDCARRTARCGDGPEIGLSVLEGALEAMLVRGY</sequence>
<proteinExistence type="predicted"/>
<reference evidence="1 2" key="1">
    <citation type="submission" date="2019-09" db="EMBL/GenBank/DDBJ databases">
        <authorList>
            <person name="Chandra G."/>
            <person name="Truman W A."/>
        </authorList>
    </citation>
    <scope>NUCLEOTIDE SEQUENCE [LARGE SCALE GENOMIC DNA]</scope>
    <source>
        <strain evidence="1">PS928</strain>
    </source>
</reference>
<dbReference type="EMBL" id="CABVJF010000040">
    <property type="protein sequence ID" value="VVQ26096.1"/>
    <property type="molecule type" value="Genomic_DNA"/>
</dbReference>
<accession>A0A5E7VU30</accession>